<dbReference type="GO" id="GO:0034605">
    <property type="term" value="P:cellular response to heat"/>
    <property type="evidence" value="ECO:0007669"/>
    <property type="project" value="TreeGrafter"/>
</dbReference>
<evidence type="ECO:0000256" key="1">
    <source>
        <dbReference type="ARBA" id="ARBA00022741"/>
    </source>
</evidence>
<dbReference type="GO" id="GO:0005737">
    <property type="term" value="C:cytoplasm"/>
    <property type="evidence" value="ECO:0007669"/>
    <property type="project" value="TreeGrafter"/>
</dbReference>
<dbReference type="InterPro" id="IPR025662">
    <property type="entry name" value="Sigma_54_int_dom_ATP-bd_1"/>
</dbReference>
<dbReference type="SMART" id="SM00382">
    <property type="entry name" value="AAA"/>
    <property type="match status" value="1"/>
</dbReference>
<evidence type="ECO:0000256" key="2">
    <source>
        <dbReference type="ARBA" id="ARBA00022840"/>
    </source>
</evidence>
<protein>
    <submittedName>
        <fullName evidence="4">ATP-dependent Clp protease ATP-binding subunit</fullName>
    </submittedName>
</protein>
<dbReference type="EMBL" id="JACJJL010000041">
    <property type="protein sequence ID" value="MBM6663045.1"/>
    <property type="molecule type" value="Genomic_DNA"/>
</dbReference>
<dbReference type="PROSITE" id="PS00675">
    <property type="entry name" value="SIGMA54_INTERACT_1"/>
    <property type="match status" value="1"/>
</dbReference>
<evidence type="ECO:0000259" key="3">
    <source>
        <dbReference type="SMART" id="SM00382"/>
    </source>
</evidence>
<name>A0A938WPF7_9BACT</name>
<dbReference type="InterPro" id="IPR001270">
    <property type="entry name" value="ClpA/B"/>
</dbReference>
<dbReference type="Pfam" id="PF07724">
    <property type="entry name" value="AAA_2"/>
    <property type="match status" value="1"/>
</dbReference>
<keyword evidence="1" id="KW-0547">Nucleotide-binding</keyword>
<dbReference type="GO" id="GO:0008233">
    <property type="term" value="F:peptidase activity"/>
    <property type="evidence" value="ECO:0007669"/>
    <property type="project" value="UniProtKB-KW"/>
</dbReference>
<evidence type="ECO:0000313" key="4">
    <source>
        <dbReference type="EMBL" id="MBM6663045.1"/>
    </source>
</evidence>
<keyword evidence="5" id="KW-1185">Reference proteome</keyword>
<dbReference type="InterPro" id="IPR027417">
    <property type="entry name" value="P-loop_NTPase"/>
</dbReference>
<evidence type="ECO:0000313" key="5">
    <source>
        <dbReference type="Proteomes" id="UP000764045"/>
    </source>
</evidence>
<keyword evidence="4" id="KW-0378">Hydrolase</keyword>
<dbReference type="InterPro" id="IPR050130">
    <property type="entry name" value="ClpA_ClpB"/>
</dbReference>
<keyword evidence="2 4" id="KW-0067">ATP-binding</keyword>
<dbReference type="Gene3D" id="3.40.50.300">
    <property type="entry name" value="P-loop containing nucleotide triphosphate hydrolases"/>
    <property type="match status" value="1"/>
</dbReference>
<dbReference type="RefSeq" id="WP_205112042.1">
    <property type="nucleotide sequence ID" value="NZ_JACJJL010000041.1"/>
</dbReference>
<dbReference type="PANTHER" id="PTHR11638:SF18">
    <property type="entry name" value="HEAT SHOCK PROTEIN 104"/>
    <property type="match status" value="1"/>
</dbReference>
<dbReference type="Proteomes" id="UP000764045">
    <property type="component" value="Unassembled WGS sequence"/>
</dbReference>
<dbReference type="AlphaFoldDB" id="A0A938WPF7"/>
<dbReference type="InterPro" id="IPR003593">
    <property type="entry name" value="AAA+_ATPase"/>
</dbReference>
<dbReference type="PRINTS" id="PR00300">
    <property type="entry name" value="CLPPROTEASEA"/>
</dbReference>
<dbReference type="GO" id="GO:0016887">
    <property type="term" value="F:ATP hydrolysis activity"/>
    <property type="evidence" value="ECO:0007669"/>
    <property type="project" value="InterPro"/>
</dbReference>
<dbReference type="InterPro" id="IPR003959">
    <property type="entry name" value="ATPase_AAA_core"/>
</dbReference>
<feature type="domain" description="AAA+ ATPase" evidence="3">
    <location>
        <begin position="181"/>
        <end position="329"/>
    </location>
</feature>
<dbReference type="GO" id="GO:0006508">
    <property type="term" value="P:proteolysis"/>
    <property type="evidence" value="ECO:0007669"/>
    <property type="project" value="UniProtKB-KW"/>
</dbReference>
<reference evidence="4 5" key="1">
    <citation type="journal article" date="2021" name="Sci. Rep.">
        <title>The distribution of antibiotic resistance genes in chicken gut microbiota commensals.</title>
        <authorList>
            <person name="Juricova H."/>
            <person name="Matiasovicova J."/>
            <person name="Kubasova T."/>
            <person name="Cejkova D."/>
            <person name="Rychlik I."/>
        </authorList>
    </citation>
    <scope>NUCLEOTIDE SEQUENCE [LARGE SCALE GENOMIC DNA]</scope>
    <source>
        <strain evidence="4 5">An819</strain>
    </source>
</reference>
<sequence>MKKELLFYNQIEFESIRTLFQSLEYEVISLSYFLEDLKDLDKFTPYKSGICVIDVSILGGGYYNTSAIQAIGENVFRLFNNEDIIYICDNKYFDQLKYELRYCFEQFVDIKEKYDIFFEQLPPPIIATDKIHKKITDFTPEEFETFFKSFRESLYGHEKFKDDFYEIAKSFRLFNKIGEHKVLSLFLLGESGVGKTEVARALYKCLGGKDNLAKVNFGNYSNEFSLSSLIGSARGYIGSDDGEIFIRVRNTDVGLILIDEFEKSNATLFNFFLDVLESGKMVSSQAVEIDINGFVIIFTSNITKEEFPTRISPELRSRFDYKGHFTRLFNQDKRKYVEYRIKSIIRKYNEHYNESLGDNDVHHFVTTIPVDKYENMRDINKKIKIEFVKYIENQKPIQHRRSILSSIFKIDTITDLRNGK</sequence>
<organism evidence="4 5">
    <name type="scientific">Marseilla massiliensis</name>
    <dbReference type="NCBI Taxonomy" id="1841864"/>
    <lineage>
        <taxon>Bacteria</taxon>
        <taxon>Pseudomonadati</taxon>
        <taxon>Bacteroidota</taxon>
        <taxon>Bacteroidia</taxon>
        <taxon>Bacteroidales</taxon>
        <taxon>Prevotellaceae</taxon>
        <taxon>Marseilla</taxon>
    </lineage>
</organism>
<dbReference type="PANTHER" id="PTHR11638">
    <property type="entry name" value="ATP-DEPENDENT CLP PROTEASE"/>
    <property type="match status" value="1"/>
</dbReference>
<comment type="caution">
    <text evidence="4">The sequence shown here is derived from an EMBL/GenBank/DDBJ whole genome shotgun (WGS) entry which is preliminary data.</text>
</comment>
<accession>A0A938WPF7</accession>
<proteinExistence type="predicted"/>
<dbReference type="GO" id="GO:0005524">
    <property type="term" value="F:ATP binding"/>
    <property type="evidence" value="ECO:0007669"/>
    <property type="project" value="UniProtKB-KW"/>
</dbReference>
<gene>
    <name evidence="4" type="ORF">H6B30_15065</name>
</gene>
<dbReference type="SUPFAM" id="SSF52540">
    <property type="entry name" value="P-loop containing nucleoside triphosphate hydrolases"/>
    <property type="match status" value="1"/>
</dbReference>
<keyword evidence="4" id="KW-0645">Protease</keyword>